<proteinExistence type="predicted"/>
<keyword evidence="2 5" id="KW-0812">Transmembrane</keyword>
<feature type="transmembrane region" description="Helical" evidence="5">
    <location>
        <begin position="212"/>
        <end position="237"/>
    </location>
</feature>
<dbReference type="Proteomes" id="UP001186944">
    <property type="component" value="Unassembled WGS sequence"/>
</dbReference>
<evidence type="ECO:0000259" key="6">
    <source>
        <dbReference type="PROSITE" id="PS50262"/>
    </source>
</evidence>
<dbReference type="InterPro" id="IPR053071">
    <property type="entry name" value="GPCR1-related_rcpt"/>
</dbReference>
<keyword evidence="4 5" id="KW-0472">Membrane</keyword>
<organism evidence="7 8">
    <name type="scientific">Pinctada imbricata</name>
    <name type="common">Atlantic pearl-oyster</name>
    <name type="synonym">Pinctada martensii</name>
    <dbReference type="NCBI Taxonomy" id="66713"/>
    <lineage>
        <taxon>Eukaryota</taxon>
        <taxon>Metazoa</taxon>
        <taxon>Spiralia</taxon>
        <taxon>Lophotrochozoa</taxon>
        <taxon>Mollusca</taxon>
        <taxon>Bivalvia</taxon>
        <taxon>Autobranchia</taxon>
        <taxon>Pteriomorphia</taxon>
        <taxon>Pterioida</taxon>
        <taxon>Pterioidea</taxon>
        <taxon>Pteriidae</taxon>
        <taxon>Pinctada</taxon>
    </lineage>
</organism>
<feature type="transmembrane region" description="Helical" evidence="5">
    <location>
        <begin position="41"/>
        <end position="65"/>
    </location>
</feature>
<dbReference type="PROSITE" id="PS50262">
    <property type="entry name" value="G_PROTEIN_RECEP_F1_2"/>
    <property type="match status" value="1"/>
</dbReference>
<dbReference type="InterPro" id="IPR017452">
    <property type="entry name" value="GPCR_Rhodpsn_7TM"/>
</dbReference>
<evidence type="ECO:0000313" key="8">
    <source>
        <dbReference type="Proteomes" id="UP001186944"/>
    </source>
</evidence>
<feature type="transmembrane region" description="Helical" evidence="5">
    <location>
        <begin position="160"/>
        <end position="181"/>
    </location>
</feature>
<evidence type="ECO:0000313" key="7">
    <source>
        <dbReference type="EMBL" id="KAK3085438.1"/>
    </source>
</evidence>
<feature type="transmembrane region" description="Helical" evidence="5">
    <location>
        <begin position="118"/>
        <end position="139"/>
    </location>
</feature>
<feature type="transmembrane region" description="Helical" evidence="5">
    <location>
        <begin position="77"/>
        <end position="98"/>
    </location>
</feature>
<dbReference type="PANTHER" id="PTHR47023">
    <property type="entry name" value="SEX PEPTIDE RECEPTOR"/>
    <property type="match status" value="1"/>
</dbReference>
<dbReference type="Pfam" id="PF00001">
    <property type="entry name" value="7tm_1"/>
    <property type="match status" value="1"/>
</dbReference>
<dbReference type="GO" id="GO:0016020">
    <property type="term" value="C:membrane"/>
    <property type="evidence" value="ECO:0007669"/>
    <property type="project" value="UniProtKB-SubCell"/>
</dbReference>
<feature type="transmembrane region" description="Helical" evidence="5">
    <location>
        <begin position="311"/>
        <end position="329"/>
    </location>
</feature>
<dbReference type="GO" id="GO:0004930">
    <property type="term" value="F:G protein-coupled receptor activity"/>
    <property type="evidence" value="ECO:0007669"/>
    <property type="project" value="InterPro"/>
</dbReference>
<dbReference type="Gene3D" id="1.20.1070.10">
    <property type="entry name" value="Rhodopsin 7-helix transmembrane proteins"/>
    <property type="match status" value="1"/>
</dbReference>
<name>A0AA89BK52_PINIB</name>
<keyword evidence="3 5" id="KW-1133">Transmembrane helix</keyword>
<keyword evidence="8" id="KW-1185">Reference proteome</keyword>
<comment type="subcellular location">
    <subcellularLocation>
        <location evidence="1">Membrane</location>
    </subcellularLocation>
</comment>
<evidence type="ECO:0000256" key="1">
    <source>
        <dbReference type="ARBA" id="ARBA00004370"/>
    </source>
</evidence>
<feature type="transmembrane region" description="Helical" evidence="5">
    <location>
        <begin position="268"/>
        <end position="291"/>
    </location>
</feature>
<protein>
    <recommendedName>
        <fullName evidence="6">G-protein coupled receptors family 1 profile domain-containing protein</fullName>
    </recommendedName>
</protein>
<evidence type="ECO:0000256" key="3">
    <source>
        <dbReference type="ARBA" id="ARBA00022989"/>
    </source>
</evidence>
<dbReference type="SUPFAM" id="SSF81321">
    <property type="entry name" value="Family A G protein-coupled receptor-like"/>
    <property type="match status" value="1"/>
</dbReference>
<dbReference type="EMBL" id="VSWD01000012">
    <property type="protein sequence ID" value="KAK3085438.1"/>
    <property type="molecule type" value="Genomic_DNA"/>
</dbReference>
<dbReference type="CDD" id="cd14978">
    <property type="entry name" value="7tmA_FMRFamide_R-like"/>
    <property type="match status" value="1"/>
</dbReference>
<sequence>MSSGNSSSDLSTGNWMKHNMSSIADYVSLCAPFQYLNSFTVYGLLFPIVSMVTVITNCLIISVFVERRMRSPTTVLLTGLAASDAIAAAISVPLYIYLYGLGFEDRNLSYPMCIYHEYSYIISNIFHTASAWLTTTLGVQRYVVVAYPFRGPRLCTMQKSYTLVCIVFLAAPLIYIPTFLYRDFQEVKVDVNGTFVSTCYCPLSGVEVYDKILVFLKSFLVKIIPCTTLILVTFALIRRLEIETDRMLRLQAESEGERRDFRHIRRTSIMVALIVITFLLVEIPSTVKVIITNLDSTAIDKESDYTMSMYMNFSLLVSYHINFWIYVSLSEHFRTCLRSLCSFRKKSPNHDHQTSLHSHVHTMCLTEHSKITHN</sequence>
<comment type="caution">
    <text evidence="7">The sequence shown here is derived from an EMBL/GenBank/DDBJ whole genome shotgun (WGS) entry which is preliminary data.</text>
</comment>
<dbReference type="AlphaFoldDB" id="A0AA89BK52"/>
<accession>A0AA89BK52</accession>
<dbReference type="PANTHER" id="PTHR47023:SF1">
    <property type="entry name" value="SEX PEPTIDE RECEPTOR"/>
    <property type="match status" value="1"/>
</dbReference>
<evidence type="ECO:0000256" key="5">
    <source>
        <dbReference type="SAM" id="Phobius"/>
    </source>
</evidence>
<feature type="domain" description="G-protein coupled receptors family 1 profile" evidence="6">
    <location>
        <begin position="56"/>
        <end position="326"/>
    </location>
</feature>
<gene>
    <name evidence="7" type="ORF">FSP39_003307</name>
</gene>
<dbReference type="PRINTS" id="PR00237">
    <property type="entry name" value="GPCRRHODOPSN"/>
</dbReference>
<evidence type="ECO:0000256" key="4">
    <source>
        <dbReference type="ARBA" id="ARBA00023136"/>
    </source>
</evidence>
<dbReference type="InterPro" id="IPR000276">
    <property type="entry name" value="GPCR_Rhodpsn"/>
</dbReference>
<evidence type="ECO:0000256" key="2">
    <source>
        <dbReference type="ARBA" id="ARBA00022692"/>
    </source>
</evidence>
<reference evidence="7" key="1">
    <citation type="submission" date="2019-08" db="EMBL/GenBank/DDBJ databases">
        <title>The improved chromosome-level genome for the pearl oyster Pinctada fucata martensii using PacBio sequencing and Hi-C.</title>
        <authorList>
            <person name="Zheng Z."/>
        </authorList>
    </citation>
    <scope>NUCLEOTIDE SEQUENCE</scope>
    <source>
        <strain evidence="7">ZZ-2019</strain>
        <tissue evidence="7">Adductor muscle</tissue>
    </source>
</reference>